<feature type="region of interest" description="Disordered" evidence="1">
    <location>
        <begin position="29"/>
        <end position="50"/>
    </location>
</feature>
<accession>A0A4Z2FKX4</accession>
<protein>
    <submittedName>
        <fullName evidence="2">Uncharacterized protein</fullName>
    </submittedName>
</protein>
<evidence type="ECO:0000256" key="1">
    <source>
        <dbReference type="SAM" id="MobiDB-lite"/>
    </source>
</evidence>
<feature type="compositionally biased region" description="Polar residues" evidence="1">
    <location>
        <begin position="34"/>
        <end position="46"/>
    </location>
</feature>
<dbReference type="AlphaFoldDB" id="A0A4Z2FKX4"/>
<proteinExistence type="predicted"/>
<organism evidence="2 3">
    <name type="scientific">Liparis tanakae</name>
    <name type="common">Tanaka's snailfish</name>
    <dbReference type="NCBI Taxonomy" id="230148"/>
    <lineage>
        <taxon>Eukaryota</taxon>
        <taxon>Metazoa</taxon>
        <taxon>Chordata</taxon>
        <taxon>Craniata</taxon>
        <taxon>Vertebrata</taxon>
        <taxon>Euteleostomi</taxon>
        <taxon>Actinopterygii</taxon>
        <taxon>Neopterygii</taxon>
        <taxon>Teleostei</taxon>
        <taxon>Neoteleostei</taxon>
        <taxon>Acanthomorphata</taxon>
        <taxon>Eupercaria</taxon>
        <taxon>Perciformes</taxon>
        <taxon>Cottioidei</taxon>
        <taxon>Cottales</taxon>
        <taxon>Liparidae</taxon>
        <taxon>Liparis</taxon>
    </lineage>
</organism>
<reference evidence="2 3" key="1">
    <citation type="submission" date="2019-03" db="EMBL/GenBank/DDBJ databases">
        <title>First draft genome of Liparis tanakae, snailfish: a comprehensive survey of snailfish specific genes.</title>
        <authorList>
            <person name="Kim W."/>
            <person name="Song I."/>
            <person name="Jeong J.-H."/>
            <person name="Kim D."/>
            <person name="Kim S."/>
            <person name="Ryu S."/>
            <person name="Song J.Y."/>
            <person name="Lee S.K."/>
        </authorList>
    </citation>
    <scope>NUCLEOTIDE SEQUENCE [LARGE SCALE GENOMIC DNA]</scope>
    <source>
        <tissue evidence="2">Muscle</tissue>
    </source>
</reference>
<feature type="region of interest" description="Disordered" evidence="1">
    <location>
        <begin position="75"/>
        <end position="132"/>
    </location>
</feature>
<keyword evidence="3" id="KW-1185">Reference proteome</keyword>
<comment type="caution">
    <text evidence="2">The sequence shown here is derived from an EMBL/GenBank/DDBJ whole genome shotgun (WGS) entry which is preliminary data.</text>
</comment>
<name>A0A4Z2FKX4_9TELE</name>
<gene>
    <name evidence="2" type="ORF">EYF80_048043</name>
</gene>
<dbReference type="EMBL" id="SRLO01001080">
    <property type="protein sequence ID" value="TNN41798.1"/>
    <property type="molecule type" value="Genomic_DNA"/>
</dbReference>
<dbReference type="Proteomes" id="UP000314294">
    <property type="component" value="Unassembled WGS sequence"/>
</dbReference>
<sequence>MGAEGWRMYCVHWNTRKARLLRKSLADSRPATGRSWNPVLSGTRTQEGGHLPELRDALPAVARLLLQLLQPGQELSAGQAGVDAPQLQVHLPPVDRNATRHCTPSSSSPPSSPSPNMHCVSLSHHVATSSAV</sequence>
<evidence type="ECO:0000313" key="3">
    <source>
        <dbReference type="Proteomes" id="UP000314294"/>
    </source>
</evidence>
<evidence type="ECO:0000313" key="2">
    <source>
        <dbReference type="EMBL" id="TNN41798.1"/>
    </source>
</evidence>
<dbReference type="OrthoDB" id="340259at2759"/>